<feature type="region of interest" description="Disordered" evidence="1">
    <location>
        <begin position="143"/>
        <end position="330"/>
    </location>
</feature>
<gene>
    <name evidence="2" type="ORF">QBC42DRAFT_325679</name>
</gene>
<feature type="compositionally biased region" description="Polar residues" evidence="1">
    <location>
        <begin position="143"/>
        <end position="166"/>
    </location>
</feature>
<feature type="compositionally biased region" description="Low complexity" evidence="1">
    <location>
        <begin position="252"/>
        <end position="263"/>
    </location>
</feature>
<keyword evidence="3" id="KW-1185">Reference proteome</keyword>
<feature type="compositionally biased region" description="Polar residues" evidence="1">
    <location>
        <begin position="197"/>
        <end position="213"/>
    </location>
</feature>
<comment type="caution">
    <text evidence="2">The sequence shown here is derived from an EMBL/GenBank/DDBJ whole genome shotgun (WGS) entry which is preliminary data.</text>
</comment>
<organism evidence="2 3">
    <name type="scientific">Cladorrhinum samala</name>
    <dbReference type="NCBI Taxonomy" id="585594"/>
    <lineage>
        <taxon>Eukaryota</taxon>
        <taxon>Fungi</taxon>
        <taxon>Dikarya</taxon>
        <taxon>Ascomycota</taxon>
        <taxon>Pezizomycotina</taxon>
        <taxon>Sordariomycetes</taxon>
        <taxon>Sordariomycetidae</taxon>
        <taxon>Sordariales</taxon>
        <taxon>Podosporaceae</taxon>
        <taxon>Cladorrhinum</taxon>
    </lineage>
</organism>
<feature type="compositionally biased region" description="Low complexity" evidence="1">
    <location>
        <begin position="183"/>
        <end position="196"/>
    </location>
</feature>
<reference evidence="2" key="2">
    <citation type="submission" date="2023-06" db="EMBL/GenBank/DDBJ databases">
        <authorList>
            <consortium name="Lawrence Berkeley National Laboratory"/>
            <person name="Mondo S.J."/>
            <person name="Hensen N."/>
            <person name="Bonometti L."/>
            <person name="Westerberg I."/>
            <person name="Brannstrom I.O."/>
            <person name="Guillou S."/>
            <person name="Cros-Aarteil S."/>
            <person name="Calhoun S."/>
            <person name="Haridas S."/>
            <person name="Kuo A."/>
            <person name="Pangilinan J."/>
            <person name="Riley R."/>
            <person name="Labutti K."/>
            <person name="Andreopoulos B."/>
            <person name="Lipzen A."/>
            <person name="Chen C."/>
            <person name="Yanf M."/>
            <person name="Daum C."/>
            <person name="Ng V."/>
            <person name="Clum A."/>
            <person name="Steindorff A."/>
            <person name="Ohm R."/>
            <person name="Martin F."/>
            <person name="Silar P."/>
            <person name="Natvig D."/>
            <person name="Lalanne C."/>
            <person name="Gautier V."/>
            <person name="Ament-Velasquez S.L."/>
            <person name="Kruys A."/>
            <person name="Hutchinson M.I."/>
            <person name="Powell A.J."/>
            <person name="Barry K."/>
            <person name="Miller A.N."/>
            <person name="Grigoriev I.V."/>
            <person name="Debuchy R."/>
            <person name="Gladieux P."/>
            <person name="Thoren M.H."/>
            <person name="Johannesson H."/>
        </authorList>
    </citation>
    <scope>NUCLEOTIDE SEQUENCE</scope>
    <source>
        <strain evidence="2">PSN324</strain>
    </source>
</reference>
<dbReference type="Proteomes" id="UP001321749">
    <property type="component" value="Unassembled WGS sequence"/>
</dbReference>
<evidence type="ECO:0000313" key="3">
    <source>
        <dbReference type="Proteomes" id="UP001321749"/>
    </source>
</evidence>
<accession>A0AAV9HQF5</accession>
<reference evidence="2" key="1">
    <citation type="journal article" date="2023" name="Mol. Phylogenet. Evol.">
        <title>Genome-scale phylogeny and comparative genomics of the fungal order Sordariales.</title>
        <authorList>
            <person name="Hensen N."/>
            <person name="Bonometti L."/>
            <person name="Westerberg I."/>
            <person name="Brannstrom I.O."/>
            <person name="Guillou S."/>
            <person name="Cros-Aarteil S."/>
            <person name="Calhoun S."/>
            <person name="Haridas S."/>
            <person name="Kuo A."/>
            <person name="Mondo S."/>
            <person name="Pangilinan J."/>
            <person name="Riley R."/>
            <person name="LaButti K."/>
            <person name="Andreopoulos B."/>
            <person name="Lipzen A."/>
            <person name="Chen C."/>
            <person name="Yan M."/>
            <person name="Daum C."/>
            <person name="Ng V."/>
            <person name="Clum A."/>
            <person name="Steindorff A."/>
            <person name="Ohm R.A."/>
            <person name="Martin F."/>
            <person name="Silar P."/>
            <person name="Natvig D.O."/>
            <person name="Lalanne C."/>
            <person name="Gautier V."/>
            <person name="Ament-Velasquez S.L."/>
            <person name="Kruys A."/>
            <person name="Hutchinson M.I."/>
            <person name="Powell A.J."/>
            <person name="Barry K."/>
            <person name="Miller A.N."/>
            <person name="Grigoriev I.V."/>
            <person name="Debuchy R."/>
            <person name="Gladieux P."/>
            <person name="Hiltunen Thoren M."/>
            <person name="Johannesson H."/>
        </authorList>
    </citation>
    <scope>NUCLEOTIDE SEQUENCE</scope>
    <source>
        <strain evidence="2">PSN324</strain>
    </source>
</reference>
<proteinExistence type="predicted"/>
<dbReference type="AlphaFoldDB" id="A0AAV9HQF5"/>
<feature type="compositionally biased region" description="Low complexity" evidence="1">
    <location>
        <begin position="214"/>
        <end position="239"/>
    </location>
</feature>
<dbReference type="EMBL" id="MU864965">
    <property type="protein sequence ID" value="KAK4462964.1"/>
    <property type="molecule type" value="Genomic_DNA"/>
</dbReference>
<evidence type="ECO:0000256" key="1">
    <source>
        <dbReference type="SAM" id="MobiDB-lite"/>
    </source>
</evidence>
<name>A0AAV9HQF5_9PEZI</name>
<feature type="compositionally biased region" description="Basic and acidic residues" evidence="1">
    <location>
        <begin position="268"/>
        <end position="286"/>
    </location>
</feature>
<sequence length="330" mass="35842">MSNNYSGSRGDFWKRTNEGFDRRIANLRHERDSLSIQNKTLEIKIETERINLDSERLSAGSVTRCAISNASSGYGSSTLDFAINSTQLPYTNSSSFATTNYGTPTLHNSPTFPPSYRAYSTGYGTNSSIPAYNTTYNSHYTPESFGLSSPKPTYRSSVNYKPSTPQAQPPPVHTNPTATSYHSPPAQAATSSSPPTRNINSWLQATSALPQPNTTTTSSTPPSVISTSSSSCSWRTSSTLKGLNTRRPPPSTASSSSSAAPTPFETYLAERERSRERGKTAAKEAQEALWRSSMMEAGELKGKEKRKTTGGEGAGGGLFDWRGDNKRREL</sequence>
<feature type="compositionally biased region" description="Basic and acidic residues" evidence="1">
    <location>
        <begin position="321"/>
        <end position="330"/>
    </location>
</feature>
<protein>
    <submittedName>
        <fullName evidence="2">Uncharacterized protein</fullName>
    </submittedName>
</protein>
<evidence type="ECO:0000313" key="2">
    <source>
        <dbReference type="EMBL" id="KAK4462964.1"/>
    </source>
</evidence>